<dbReference type="Gene3D" id="3.40.50.1000">
    <property type="entry name" value="HAD superfamily/HAD-like"/>
    <property type="match status" value="1"/>
</dbReference>
<evidence type="ECO:0000256" key="3">
    <source>
        <dbReference type="PIRNR" id="PIRNR021362"/>
    </source>
</evidence>
<gene>
    <name evidence="4" type="ORF">J2S00_002571</name>
</gene>
<dbReference type="RefSeq" id="WP_307340268.1">
    <property type="nucleotide sequence ID" value="NZ_JAUSUQ010000009.1"/>
</dbReference>
<dbReference type="InterPro" id="IPR009206">
    <property type="entry name" value="Nucleotidase_putative"/>
</dbReference>
<comment type="caution">
    <text evidence="4">The sequence shown here is derived from an EMBL/GenBank/DDBJ whole genome shotgun (WGS) entry which is preliminary data.</text>
</comment>
<sequence>MAKEKIRKKLGIDIDGTVTDPATFVPYLNRAFNKNLTLNDITRYHLPPLLGVTDDEFWAWMKKHEEEIYARAPVADSAKDVLHELAGRHRLIYITARPPHLESVTRQWFKRYGLPYHHIELVGSHDKVEQAKQHGVELFLEDRLETANAMAEELDIPVILFNTPYNRGTAHRLIHRVHNWPEAKQKLTLLLDS</sequence>
<name>A0ABU0CTM6_9BACI</name>
<dbReference type="InterPro" id="IPR036412">
    <property type="entry name" value="HAD-like_sf"/>
</dbReference>
<dbReference type="PIRSF" id="PIRSF021362">
    <property type="entry name" value="UCP021362_HAD"/>
    <property type="match status" value="1"/>
</dbReference>
<dbReference type="SUPFAM" id="SSF56784">
    <property type="entry name" value="HAD-like"/>
    <property type="match status" value="1"/>
</dbReference>
<dbReference type="PANTHER" id="PTHR35134:SF2">
    <property type="entry name" value="NUCLEOTIDASE YQFW-RELATED"/>
    <property type="match status" value="1"/>
</dbReference>
<evidence type="ECO:0000313" key="4">
    <source>
        <dbReference type="EMBL" id="MDQ0339778.1"/>
    </source>
</evidence>
<proteinExistence type="inferred from homology"/>
<comment type="similarity">
    <text evidence="1 3">Belongs to the 5'(3')-deoxyribonucleotidase family.</text>
</comment>
<evidence type="ECO:0000313" key="5">
    <source>
        <dbReference type="Proteomes" id="UP001232445"/>
    </source>
</evidence>
<dbReference type="InterPro" id="IPR010708">
    <property type="entry name" value="5'(3')-deoxyribonucleotidase"/>
</dbReference>
<reference evidence="4 5" key="1">
    <citation type="submission" date="2023-07" db="EMBL/GenBank/DDBJ databases">
        <title>Genomic Encyclopedia of Type Strains, Phase IV (KMG-IV): sequencing the most valuable type-strain genomes for metagenomic binning, comparative biology and taxonomic classification.</title>
        <authorList>
            <person name="Goeker M."/>
        </authorList>
    </citation>
    <scope>NUCLEOTIDE SEQUENCE [LARGE SCALE GENOMIC DNA]</scope>
    <source>
        <strain evidence="4 5">DSM 17740</strain>
    </source>
</reference>
<keyword evidence="5" id="KW-1185">Reference proteome</keyword>
<evidence type="ECO:0000256" key="2">
    <source>
        <dbReference type="ARBA" id="ARBA00022801"/>
    </source>
</evidence>
<organism evidence="4 5">
    <name type="scientific">Caldalkalibacillus uzonensis</name>
    <dbReference type="NCBI Taxonomy" id="353224"/>
    <lineage>
        <taxon>Bacteria</taxon>
        <taxon>Bacillati</taxon>
        <taxon>Bacillota</taxon>
        <taxon>Bacilli</taxon>
        <taxon>Bacillales</taxon>
        <taxon>Bacillaceae</taxon>
        <taxon>Caldalkalibacillus</taxon>
    </lineage>
</organism>
<dbReference type="InterPro" id="IPR023214">
    <property type="entry name" value="HAD_sf"/>
</dbReference>
<protein>
    <recommendedName>
        <fullName evidence="3">Nucleotidase</fullName>
        <ecNumber evidence="3">3.1.3.-</ecNumber>
    </recommendedName>
</protein>
<dbReference type="InterPro" id="IPR052419">
    <property type="entry name" value="5_3-deoxyribonucleotidase-like"/>
</dbReference>
<dbReference type="EC" id="3.1.3.-" evidence="3"/>
<dbReference type="EMBL" id="JAUSUQ010000009">
    <property type="protein sequence ID" value="MDQ0339778.1"/>
    <property type="molecule type" value="Genomic_DNA"/>
</dbReference>
<keyword evidence="2 3" id="KW-0378">Hydrolase</keyword>
<dbReference type="Pfam" id="PF06941">
    <property type="entry name" value="NT5C"/>
    <property type="match status" value="1"/>
</dbReference>
<dbReference type="Proteomes" id="UP001232445">
    <property type="component" value="Unassembled WGS sequence"/>
</dbReference>
<evidence type="ECO:0000256" key="1">
    <source>
        <dbReference type="ARBA" id="ARBA00009589"/>
    </source>
</evidence>
<accession>A0ABU0CTM6</accession>
<dbReference type="PANTHER" id="PTHR35134">
    <property type="entry name" value="NUCLEOTIDASE YQFW-RELATED"/>
    <property type="match status" value="1"/>
</dbReference>